<proteinExistence type="predicted"/>
<dbReference type="EMBL" id="CAAALY010246216">
    <property type="protein sequence ID" value="VEL33676.1"/>
    <property type="molecule type" value="Genomic_DNA"/>
</dbReference>
<organism evidence="1 2">
    <name type="scientific">Protopolystoma xenopodis</name>
    <dbReference type="NCBI Taxonomy" id="117903"/>
    <lineage>
        <taxon>Eukaryota</taxon>
        <taxon>Metazoa</taxon>
        <taxon>Spiralia</taxon>
        <taxon>Lophotrochozoa</taxon>
        <taxon>Platyhelminthes</taxon>
        <taxon>Monogenea</taxon>
        <taxon>Polyopisthocotylea</taxon>
        <taxon>Polystomatidea</taxon>
        <taxon>Polystomatidae</taxon>
        <taxon>Protopolystoma</taxon>
    </lineage>
</organism>
<evidence type="ECO:0000313" key="2">
    <source>
        <dbReference type="Proteomes" id="UP000784294"/>
    </source>
</evidence>
<name>A0A448XCL0_9PLAT</name>
<comment type="caution">
    <text evidence="1">The sequence shown here is derived from an EMBL/GenBank/DDBJ whole genome shotgun (WGS) entry which is preliminary data.</text>
</comment>
<evidence type="ECO:0000313" key="1">
    <source>
        <dbReference type="EMBL" id="VEL33676.1"/>
    </source>
</evidence>
<sequence>MHTSCVGITRARQVLAFFRPLTCPFTRSHIPHQHACAFQGSVSHLRASSLDGTRRQKANLNITFCAYPGQNAVYPVADGRSGRLARPFWGNMVLFSRLSAMLFRQDLDNSRKSRLNGRKENDIWRLNGR</sequence>
<gene>
    <name evidence="1" type="ORF">PXEA_LOCUS27116</name>
</gene>
<dbReference type="AlphaFoldDB" id="A0A448XCL0"/>
<accession>A0A448XCL0</accession>
<keyword evidence="2" id="KW-1185">Reference proteome</keyword>
<dbReference type="Proteomes" id="UP000784294">
    <property type="component" value="Unassembled WGS sequence"/>
</dbReference>
<reference evidence="1" key="1">
    <citation type="submission" date="2018-11" db="EMBL/GenBank/DDBJ databases">
        <authorList>
            <consortium name="Pathogen Informatics"/>
        </authorList>
    </citation>
    <scope>NUCLEOTIDE SEQUENCE</scope>
</reference>
<protein>
    <submittedName>
        <fullName evidence="1">Uncharacterized protein</fullName>
    </submittedName>
</protein>